<feature type="transmembrane region" description="Helical" evidence="1">
    <location>
        <begin position="73"/>
        <end position="93"/>
    </location>
</feature>
<protein>
    <submittedName>
        <fullName evidence="2">Uncharacterized protein</fullName>
    </submittedName>
</protein>
<sequence length="136" mass="14319">MVGQGGERIAEWVAAAVLAAAAYLVLLPWDLRGTPLDPGTDQATAELAVGRVVALAAILVVLAGYLGWREQPLWASAAFVGAPPAALMLASFATHHAAMWPLTWLTFTLVLGLDAVIVALVVRNARNVLDRLRGQA</sequence>
<organism evidence="2 3">
    <name type="scientific">Luedemannella helvata</name>
    <dbReference type="NCBI Taxonomy" id="349315"/>
    <lineage>
        <taxon>Bacteria</taxon>
        <taxon>Bacillati</taxon>
        <taxon>Actinomycetota</taxon>
        <taxon>Actinomycetes</taxon>
        <taxon>Micromonosporales</taxon>
        <taxon>Micromonosporaceae</taxon>
        <taxon>Luedemannella</taxon>
    </lineage>
</organism>
<keyword evidence="1" id="KW-1133">Transmembrane helix</keyword>
<keyword evidence="1" id="KW-0812">Transmembrane</keyword>
<gene>
    <name evidence="2" type="ORF">GCM10009681_53060</name>
</gene>
<proteinExistence type="predicted"/>
<evidence type="ECO:0000313" key="3">
    <source>
        <dbReference type="Proteomes" id="UP001500655"/>
    </source>
</evidence>
<comment type="caution">
    <text evidence="2">The sequence shown here is derived from an EMBL/GenBank/DDBJ whole genome shotgun (WGS) entry which is preliminary data.</text>
</comment>
<name>A0ABN2L4N3_9ACTN</name>
<evidence type="ECO:0000313" key="2">
    <source>
        <dbReference type="EMBL" id="GAA1774846.1"/>
    </source>
</evidence>
<feature type="transmembrane region" description="Helical" evidence="1">
    <location>
        <begin position="99"/>
        <end position="122"/>
    </location>
</feature>
<feature type="transmembrane region" description="Helical" evidence="1">
    <location>
        <begin position="12"/>
        <end position="29"/>
    </location>
</feature>
<keyword evidence="3" id="KW-1185">Reference proteome</keyword>
<accession>A0ABN2L4N3</accession>
<evidence type="ECO:0000256" key="1">
    <source>
        <dbReference type="SAM" id="Phobius"/>
    </source>
</evidence>
<dbReference type="EMBL" id="BAAALS010000040">
    <property type="protein sequence ID" value="GAA1774846.1"/>
    <property type="molecule type" value="Genomic_DNA"/>
</dbReference>
<keyword evidence="1" id="KW-0472">Membrane</keyword>
<feature type="transmembrane region" description="Helical" evidence="1">
    <location>
        <begin position="49"/>
        <end position="66"/>
    </location>
</feature>
<dbReference type="Proteomes" id="UP001500655">
    <property type="component" value="Unassembled WGS sequence"/>
</dbReference>
<reference evidence="2 3" key="1">
    <citation type="journal article" date="2019" name="Int. J. Syst. Evol. Microbiol.">
        <title>The Global Catalogue of Microorganisms (GCM) 10K type strain sequencing project: providing services to taxonomists for standard genome sequencing and annotation.</title>
        <authorList>
            <consortium name="The Broad Institute Genomics Platform"/>
            <consortium name="The Broad Institute Genome Sequencing Center for Infectious Disease"/>
            <person name="Wu L."/>
            <person name="Ma J."/>
        </authorList>
    </citation>
    <scope>NUCLEOTIDE SEQUENCE [LARGE SCALE GENOMIC DNA]</scope>
    <source>
        <strain evidence="2 3">JCM 13249</strain>
    </source>
</reference>